<reference evidence="1 2" key="1">
    <citation type="journal article" date="2022" name="Hortic Res">
        <title>A haplotype resolved chromosomal level avocado genome allows analysis of novel avocado genes.</title>
        <authorList>
            <person name="Nath O."/>
            <person name="Fletcher S.J."/>
            <person name="Hayward A."/>
            <person name="Shaw L.M."/>
            <person name="Masouleh A.K."/>
            <person name="Furtado A."/>
            <person name="Henry R.J."/>
            <person name="Mitter N."/>
        </authorList>
    </citation>
    <scope>NUCLEOTIDE SEQUENCE [LARGE SCALE GENOMIC DNA]</scope>
    <source>
        <strain evidence="2">cv. Hass</strain>
    </source>
</reference>
<evidence type="ECO:0000313" key="2">
    <source>
        <dbReference type="Proteomes" id="UP001234297"/>
    </source>
</evidence>
<gene>
    <name evidence="1" type="ORF">MRB53_015769</name>
</gene>
<comment type="caution">
    <text evidence="1">The sequence shown here is derived from an EMBL/GenBank/DDBJ whole genome shotgun (WGS) entry which is preliminary data.</text>
</comment>
<protein>
    <submittedName>
        <fullName evidence="1">Uncharacterized protein</fullName>
    </submittedName>
</protein>
<name>A0ACC2M0B8_PERAE</name>
<evidence type="ECO:0000313" key="1">
    <source>
        <dbReference type="EMBL" id="KAJ8639075.1"/>
    </source>
</evidence>
<accession>A0ACC2M0B8</accession>
<keyword evidence="2" id="KW-1185">Reference proteome</keyword>
<organism evidence="1 2">
    <name type="scientific">Persea americana</name>
    <name type="common">Avocado</name>
    <dbReference type="NCBI Taxonomy" id="3435"/>
    <lineage>
        <taxon>Eukaryota</taxon>
        <taxon>Viridiplantae</taxon>
        <taxon>Streptophyta</taxon>
        <taxon>Embryophyta</taxon>
        <taxon>Tracheophyta</taxon>
        <taxon>Spermatophyta</taxon>
        <taxon>Magnoliopsida</taxon>
        <taxon>Magnoliidae</taxon>
        <taxon>Laurales</taxon>
        <taxon>Lauraceae</taxon>
        <taxon>Persea</taxon>
    </lineage>
</organism>
<proteinExistence type="predicted"/>
<sequence>MKHFTKMSGYDIQMDGTLSGMLHIAPLRHTATTTTTTGSNNSSHELPSKHPICTQEAMDPPTRSSKVTQGSSSAPTQVPPLKSNLKKTTTLEPQEKNGKRKVSWPDAHGKDLAHVQEFQSSALEDGEIEGVRNSCVCVIQ</sequence>
<dbReference type="Proteomes" id="UP001234297">
    <property type="component" value="Chromosome 5"/>
</dbReference>
<dbReference type="EMBL" id="CM056813">
    <property type="protein sequence ID" value="KAJ8639075.1"/>
    <property type="molecule type" value="Genomic_DNA"/>
</dbReference>